<dbReference type="EMBL" id="JACHET010000001">
    <property type="protein sequence ID" value="MBB6185617.1"/>
    <property type="molecule type" value="Genomic_DNA"/>
</dbReference>
<dbReference type="AlphaFoldDB" id="A0A099CTU0"/>
<feature type="chain" id="PRO_5036291019" description="Lipoprotein" evidence="1">
    <location>
        <begin position="21"/>
        <end position="168"/>
    </location>
</feature>
<dbReference type="HOGENOM" id="CLU_135486_0_0_6"/>
<evidence type="ECO:0000256" key="1">
    <source>
        <dbReference type="SAM" id="SignalP"/>
    </source>
</evidence>
<dbReference type="Proteomes" id="UP000029708">
    <property type="component" value="Unassembled WGS sequence"/>
</dbReference>
<dbReference type="OrthoDB" id="6022222at2"/>
<gene>
    <name evidence="3" type="ORF">HNQ86_002962</name>
    <name evidence="2" type="ORF">LF63_0111415</name>
</gene>
<evidence type="ECO:0000313" key="5">
    <source>
        <dbReference type="Proteomes" id="UP000560000"/>
    </source>
</evidence>
<reference evidence="2 4" key="1">
    <citation type="submission" date="2014-09" db="EMBL/GenBank/DDBJ databases">
        <title>Xanthomonadaceae 3.5X direct submission.</title>
        <authorList>
            <person name="Fang T."/>
            <person name="Wang H."/>
        </authorList>
    </citation>
    <scope>NUCLEOTIDE SEQUENCE [LARGE SCALE GENOMIC DNA]</scope>
    <source>
        <strain evidence="2 4">3.5X</strain>
    </source>
</reference>
<dbReference type="PROSITE" id="PS51257">
    <property type="entry name" value="PROKAR_LIPOPROTEIN"/>
    <property type="match status" value="1"/>
</dbReference>
<keyword evidence="4" id="KW-1185">Reference proteome</keyword>
<comment type="caution">
    <text evidence="2">The sequence shown here is derived from an EMBL/GenBank/DDBJ whole genome shotgun (WGS) entry which is preliminary data.</text>
</comment>
<evidence type="ECO:0000313" key="2">
    <source>
        <dbReference type="EMBL" id="KGI77209.1"/>
    </source>
</evidence>
<evidence type="ECO:0000313" key="4">
    <source>
        <dbReference type="Proteomes" id="UP000029708"/>
    </source>
</evidence>
<dbReference type="RefSeq" id="WP_043101930.1">
    <property type="nucleotide sequence ID" value="NZ_JACHET010000001.1"/>
</dbReference>
<dbReference type="Proteomes" id="UP000560000">
    <property type="component" value="Unassembled WGS sequence"/>
</dbReference>
<dbReference type="STRING" id="1543381.LF63_0111415"/>
<proteinExistence type="predicted"/>
<protein>
    <recommendedName>
        <fullName evidence="6">Lipoprotein</fullName>
    </recommendedName>
</protein>
<evidence type="ECO:0008006" key="6">
    <source>
        <dbReference type="Google" id="ProtNLM"/>
    </source>
</evidence>
<sequence>MRKLAIIAMLALAGAFALTACGKKGDEGQQTQQAAKLTRPSDMSNKAAWQAYLVQVLQSGDNMKGMTGDRPYVYYIAPGDDDNDTAERQRQLDNVSDSLARGVLPGNLMAFAGPDSSKTADLMISAFQGSKPGSLDKVIVVFIGDQADEQRVADVIKPTGAIFRFAKM</sequence>
<reference evidence="3 5" key="2">
    <citation type="submission" date="2020-08" db="EMBL/GenBank/DDBJ databases">
        <title>Genomic Encyclopedia of Type Strains, Phase IV (KMG-IV): sequencing the most valuable type-strain genomes for metagenomic binning, comparative biology and taxonomic classification.</title>
        <authorList>
            <person name="Goeker M."/>
        </authorList>
    </citation>
    <scope>NUCLEOTIDE SEQUENCE [LARGE SCALE GENOMIC DNA]</scope>
    <source>
        <strain evidence="3 5">DSM 107085</strain>
    </source>
</reference>
<dbReference type="EMBL" id="JROI01000013">
    <property type="protein sequence ID" value="KGI77209.1"/>
    <property type="molecule type" value="Genomic_DNA"/>
</dbReference>
<feature type="signal peptide" evidence="1">
    <location>
        <begin position="1"/>
        <end position="20"/>
    </location>
</feature>
<evidence type="ECO:0000313" key="3">
    <source>
        <dbReference type="EMBL" id="MBB6185617.1"/>
    </source>
</evidence>
<keyword evidence="1" id="KW-0732">Signal</keyword>
<organism evidence="2 4">
    <name type="scientific">Oleiagrimonas soli</name>
    <dbReference type="NCBI Taxonomy" id="1543381"/>
    <lineage>
        <taxon>Bacteria</taxon>
        <taxon>Pseudomonadati</taxon>
        <taxon>Pseudomonadota</taxon>
        <taxon>Gammaproteobacteria</taxon>
        <taxon>Lysobacterales</taxon>
        <taxon>Rhodanobacteraceae</taxon>
        <taxon>Oleiagrimonas</taxon>
    </lineage>
</organism>
<accession>A0A099CTU0</accession>
<name>A0A099CTU0_9GAMM</name>